<organism evidence="1 2">
    <name type="scientific">Scophthalmus maximus</name>
    <name type="common">Turbot</name>
    <name type="synonym">Psetta maxima</name>
    <dbReference type="NCBI Taxonomy" id="52904"/>
    <lineage>
        <taxon>Eukaryota</taxon>
        <taxon>Metazoa</taxon>
        <taxon>Chordata</taxon>
        <taxon>Craniata</taxon>
        <taxon>Vertebrata</taxon>
        <taxon>Euteleostomi</taxon>
        <taxon>Actinopterygii</taxon>
        <taxon>Neopterygii</taxon>
        <taxon>Teleostei</taxon>
        <taxon>Neoteleostei</taxon>
        <taxon>Acanthomorphata</taxon>
        <taxon>Carangaria</taxon>
        <taxon>Pleuronectiformes</taxon>
        <taxon>Pleuronectoidei</taxon>
        <taxon>Scophthalmidae</taxon>
        <taxon>Scophthalmus</taxon>
    </lineage>
</organism>
<reference evidence="1 2" key="1">
    <citation type="submission" date="2019-06" db="EMBL/GenBank/DDBJ databases">
        <title>Draft genomes of female and male turbot (Scophthalmus maximus).</title>
        <authorList>
            <person name="Xu H."/>
            <person name="Xu X.-W."/>
            <person name="Shao C."/>
            <person name="Chen S."/>
        </authorList>
    </citation>
    <scope>NUCLEOTIDE SEQUENCE [LARGE SCALE GENOMIC DNA]</scope>
    <source>
        <strain evidence="1">Ysfricsl-2016a</strain>
        <tissue evidence="1">Blood</tissue>
    </source>
</reference>
<proteinExistence type="predicted"/>
<dbReference type="Proteomes" id="UP000438429">
    <property type="component" value="Unassembled WGS sequence"/>
</dbReference>
<evidence type="ECO:0000313" key="1">
    <source>
        <dbReference type="EMBL" id="KAF0045592.1"/>
    </source>
</evidence>
<name>A0A6A4TUC3_SCOMX</name>
<dbReference type="EMBL" id="VEVO01000002">
    <property type="protein sequence ID" value="KAF0045592.1"/>
    <property type="molecule type" value="Genomic_DNA"/>
</dbReference>
<sequence>MPQTVILLGELTKACGSEKKDALIQPFLQNWSSTECRTNLQIKILRLRQLHANTEVYTGDVANEYRKGTHIRYMHTGMYSGSSLLGLELQGGSYGLDHKKRNATHSVLYFVIMSCQLGCQVIHCPSCSFTERNGT</sequence>
<gene>
    <name evidence="1" type="ORF">F2P81_002121</name>
</gene>
<comment type="caution">
    <text evidence="1">The sequence shown here is derived from an EMBL/GenBank/DDBJ whole genome shotgun (WGS) entry which is preliminary data.</text>
</comment>
<accession>A0A6A4TUC3</accession>
<protein>
    <submittedName>
        <fullName evidence="1">Uncharacterized protein</fullName>
    </submittedName>
</protein>
<dbReference type="AlphaFoldDB" id="A0A6A4TUC3"/>
<evidence type="ECO:0000313" key="2">
    <source>
        <dbReference type="Proteomes" id="UP000438429"/>
    </source>
</evidence>